<protein>
    <recommendedName>
        <fullName evidence="7">Protein MgtC</fullName>
    </recommendedName>
</protein>
<accession>A0A316G4B0</accession>
<dbReference type="InterPro" id="IPR049177">
    <property type="entry name" value="MgtC_SapB_SrpB_YhiD_N"/>
</dbReference>
<comment type="subcellular location">
    <subcellularLocation>
        <location evidence="7">Cell inner membrane</location>
        <topology evidence="7">Multi-pass membrane protein</topology>
    </subcellularLocation>
    <subcellularLocation>
        <location evidence="1">Cell membrane</location>
        <topology evidence="1">Multi-pass membrane protein</topology>
    </subcellularLocation>
</comment>
<evidence type="ECO:0000256" key="5">
    <source>
        <dbReference type="ARBA" id="ARBA00022989"/>
    </source>
</evidence>
<dbReference type="InterPro" id="IPR003416">
    <property type="entry name" value="MgtC/SapB/SrpB/YhiD_fam"/>
</dbReference>
<dbReference type="Proteomes" id="UP000245390">
    <property type="component" value="Unassembled WGS sequence"/>
</dbReference>
<keyword evidence="4 7" id="KW-0812">Transmembrane</keyword>
<feature type="transmembrane region" description="Helical" evidence="7">
    <location>
        <begin position="45"/>
        <end position="61"/>
    </location>
</feature>
<organism evidence="9 10">
    <name type="scientific">Silicimonas algicola</name>
    <dbReference type="NCBI Taxonomy" id="1826607"/>
    <lineage>
        <taxon>Bacteria</taxon>
        <taxon>Pseudomonadati</taxon>
        <taxon>Pseudomonadota</taxon>
        <taxon>Alphaproteobacteria</taxon>
        <taxon>Rhodobacterales</taxon>
        <taxon>Paracoccaceae</taxon>
    </lineage>
</organism>
<feature type="transmembrane region" description="Helical" evidence="7">
    <location>
        <begin position="128"/>
        <end position="145"/>
    </location>
</feature>
<dbReference type="GO" id="GO:0005886">
    <property type="term" value="C:plasma membrane"/>
    <property type="evidence" value="ECO:0007669"/>
    <property type="project" value="UniProtKB-SubCell"/>
</dbReference>
<evidence type="ECO:0000256" key="3">
    <source>
        <dbReference type="ARBA" id="ARBA00022475"/>
    </source>
</evidence>
<evidence type="ECO:0000256" key="7">
    <source>
        <dbReference type="RuleBase" id="RU365041"/>
    </source>
</evidence>
<dbReference type="EMBL" id="QGGV01000007">
    <property type="protein sequence ID" value="PWK55523.1"/>
    <property type="molecule type" value="Genomic_DNA"/>
</dbReference>
<keyword evidence="6 7" id="KW-0472">Membrane</keyword>
<evidence type="ECO:0000313" key="10">
    <source>
        <dbReference type="Proteomes" id="UP000245390"/>
    </source>
</evidence>
<evidence type="ECO:0000256" key="2">
    <source>
        <dbReference type="ARBA" id="ARBA00009298"/>
    </source>
</evidence>
<evidence type="ECO:0000256" key="1">
    <source>
        <dbReference type="ARBA" id="ARBA00004651"/>
    </source>
</evidence>
<dbReference type="Pfam" id="PF02308">
    <property type="entry name" value="MgtC"/>
    <property type="match status" value="1"/>
</dbReference>
<comment type="caution">
    <text evidence="9">The sequence shown here is derived from an EMBL/GenBank/DDBJ whole genome shotgun (WGS) entry which is preliminary data.</text>
</comment>
<feature type="transmembrane region" description="Helical" evidence="7">
    <location>
        <begin position="81"/>
        <end position="98"/>
    </location>
</feature>
<proteinExistence type="inferred from homology"/>
<evidence type="ECO:0000259" key="8">
    <source>
        <dbReference type="Pfam" id="PF02308"/>
    </source>
</evidence>
<keyword evidence="3" id="KW-1003">Cell membrane</keyword>
<keyword evidence="7" id="KW-0997">Cell inner membrane</keyword>
<dbReference type="PRINTS" id="PR01837">
    <property type="entry name" value="MGTCSAPBPROT"/>
</dbReference>
<dbReference type="AlphaFoldDB" id="A0A316G4B0"/>
<gene>
    <name evidence="9" type="ORF">C8D95_107189</name>
</gene>
<dbReference type="PANTHER" id="PTHR33778">
    <property type="entry name" value="PROTEIN MGTC"/>
    <property type="match status" value="1"/>
</dbReference>
<comment type="similarity">
    <text evidence="2 7">Belongs to the MgtC/SapB family.</text>
</comment>
<dbReference type="RefSeq" id="WP_206508453.1">
    <property type="nucleotide sequence ID" value="NZ_CP034588.1"/>
</dbReference>
<dbReference type="PANTHER" id="PTHR33778:SF1">
    <property type="entry name" value="MAGNESIUM TRANSPORTER YHID-RELATED"/>
    <property type="match status" value="1"/>
</dbReference>
<feature type="transmembrane region" description="Helical" evidence="7">
    <location>
        <begin position="12"/>
        <end position="33"/>
    </location>
</feature>
<feature type="domain" description="MgtC/SapB/SrpB/YhiD N-terminal" evidence="8">
    <location>
        <begin position="22"/>
        <end position="149"/>
    </location>
</feature>
<reference evidence="9 10" key="1">
    <citation type="submission" date="2018-05" db="EMBL/GenBank/DDBJ databases">
        <title>Genomic Encyclopedia of Type Strains, Phase IV (KMG-IV): sequencing the most valuable type-strain genomes for metagenomic binning, comparative biology and taxonomic classification.</title>
        <authorList>
            <person name="Goeker M."/>
        </authorList>
    </citation>
    <scope>NUCLEOTIDE SEQUENCE [LARGE SCALE GENOMIC DNA]</scope>
    <source>
        <strain evidence="9 10">DSM 103371</strain>
    </source>
</reference>
<evidence type="ECO:0000256" key="6">
    <source>
        <dbReference type="ARBA" id="ARBA00023136"/>
    </source>
</evidence>
<name>A0A316G4B0_9RHOB</name>
<keyword evidence="5 7" id="KW-1133">Transmembrane helix</keyword>
<evidence type="ECO:0000256" key="4">
    <source>
        <dbReference type="ARBA" id="ARBA00022692"/>
    </source>
</evidence>
<sequence length="161" mass="17044">MTALPDAFGPEFTGWLDVIFRLVAATLLPLALGIERFLRRKPVDFRPFVIVSIAACGLLIASMELLTDTADPQGRIDPTRVVQGVITGIGFLGAGAMFRDGDFVRGAASAASIWSAGAIGLVCGMGEIWLAAIVAVITLLLMTVGEPMTERWHAGNDDGDK</sequence>
<evidence type="ECO:0000313" key="9">
    <source>
        <dbReference type="EMBL" id="PWK55523.1"/>
    </source>
</evidence>
<keyword evidence="10" id="KW-1185">Reference proteome</keyword>